<protein>
    <recommendedName>
        <fullName evidence="3">Selenium-dependent hydroxylase accessory protein YqeC</fullName>
    </recommendedName>
</protein>
<organism evidence="1 2">
    <name type="scientific">Halobellus salinus</name>
    <dbReference type="NCBI Taxonomy" id="931585"/>
    <lineage>
        <taxon>Archaea</taxon>
        <taxon>Methanobacteriati</taxon>
        <taxon>Methanobacteriota</taxon>
        <taxon>Stenosarchaea group</taxon>
        <taxon>Halobacteria</taxon>
        <taxon>Halobacteriales</taxon>
        <taxon>Haloferacaceae</taxon>
        <taxon>Halobellus</taxon>
    </lineage>
</organism>
<dbReference type="InterPro" id="IPR017587">
    <property type="entry name" value="YqeC"/>
</dbReference>
<evidence type="ECO:0008006" key="3">
    <source>
        <dbReference type="Google" id="ProtNLM"/>
    </source>
</evidence>
<proteinExistence type="predicted"/>
<evidence type="ECO:0000313" key="2">
    <source>
        <dbReference type="Proteomes" id="UP000653099"/>
    </source>
</evidence>
<name>A0A830EJC3_9EURY</name>
<reference evidence="1" key="1">
    <citation type="journal article" date="2014" name="Int. J. Syst. Evol. Microbiol.">
        <title>Complete genome sequence of Corynebacterium casei LMG S-19264T (=DSM 44701T), isolated from a smear-ripened cheese.</title>
        <authorList>
            <consortium name="US DOE Joint Genome Institute (JGI-PGF)"/>
            <person name="Walter F."/>
            <person name="Albersmeier A."/>
            <person name="Kalinowski J."/>
            <person name="Ruckert C."/>
        </authorList>
    </citation>
    <scope>NUCLEOTIDE SEQUENCE</scope>
    <source>
        <strain evidence="1">JCM 14359</strain>
    </source>
</reference>
<comment type="caution">
    <text evidence="1">The sequence shown here is derived from an EMBL/GenBank/DDBJ whole genome shotgun (WGS) entry which is preliminary data.</text>
</comment>
<accession>A0A830EJC3</accession>
<reference evidence="1" key="2">
    <citation type="submission" date="2020-09" db="EMBL/GenBank/DDBJ databases">
        <authorList>
            <person name="Sun Q."/>
            <person name="Ohkuma M."/>
        </authorList>
    </citation>
    <scope>NUCLEOTIDE SEQUENCE</scope>
    <source>
        <strain evidence="1">JCM 14359</strain>
    </source>
</reference>
<dbReference type="AlphaFoldDB" id="A0A830EJC3"/>
<gene>
    <name evidence="1" type="ORF">GCM10008995_01040</name>
</gene>
<dbReference type="EMBL" id="BMOC01000001">
    <property type="protein sequence ID" value="GGI94596.1"/>
    <property type="molecule type" value="Genomic_DNA"/>
</dbReference>
<dbReference type="Proteomes" id="UP000653099">
    <property type="component" value="Unassembled WGS sequence"/>
</dbReference>
<keyword evidence="2" id="KW-1185">Reference proteome</keyword>
<dbReference type="Pfam" id="PF19842">
    <property type="entry name" value="YqeC"/>
    <property type="match status" value="1"/>
</dbReference>
<sequence length="264" mass="28313">MRVAVADHTIQAGRRRDTGMDIVGALGAATGTTCVVGAGGKKTTMAALGGRLDRAVVTATVRIPIFDEWAGRVVITEDPVGTVEAALDRSDPDEWPLGVVPEQEREDRYRGYDPDTIDRVADFDVPMLVKADGARMRRFKAPDDHEPRLPETADTVVAIASAHVVGEPLSEGLVHRVPEVNRITGLEPGEEITAAAVADVFASDRGGRKDVPNGATYVPLLNMVDDSDLEASAREVAREIHDRVNVPRVVLAEMRAADPVVDVV</sequence>
<dbReference type="NCBIfam" id="TIGR03172">
    <property type="entry name" value="selenium cofactor biosynthesis protein YqeC"/>
    <property type="match status" value="1"/>
</dbReference>
<evidence type="ECO:0000313" key="1">
    <source>
        <dbReference type="EMBL" id="GGI94596.1"/>
    </source>
</evidence>